<evidence type="ECO:0000256" key="1">
    <source>
        <dbReference type="ARBA" id="ARBA00044504"/>
    </source>
</evidence>
<dbReference type="AlphaFoldDB" id="A0A2G2X4L2"/>
<keyword evidence="2" id="KW-0812">Transmembrane</keyword>
<feature type="transmembrane region" description="Helical" evidence="2">
    <location>
        <begin position="33"/>
        <end position="52"/>
    </location>
</feature>
<comment type="caution">
    <text evidence="3">The sequence shown here is derived from an EMBL/GenBank/DDBJ whole genome shotgun (WGS) entry which is preliminary data.</text>
</comment>
<evidence type="ECO:0000256" key="2">
    <source>
        <dbReference type="SAM" id="Phobius"/>
    </source>
</evidence>
<comment type="similarity">
    <text evidence="1">Belongs to the major facilitator superfamily. Phosphate:H(+) symporter (TC 2.A.1.9) family.</text>
</comment>
<name>A0A2G2X4L2_CAPBA</name>
<dbReference type="InterPro" id="IPR036259">
    <property type="entry name" value="MFS_trans_sf"/>
</dbReference>
<dbReference type="EMBL" id="MLFT02000003">
    <property type="protein sequence ID" value="PHT52426.1"/>
    <property type="molecule type" value="Genomic_DNA"/>
</dbReference>
<evidence type="ECO:0000313" key="3">
    <source>
        <dbReference type="EMBL" id="PHT52426.1"/>
    </source>
</evidence>
<gene>
    <name evidence="3" type="ORF">CQW23_06888</name>
</gene>
<dbReference type="Gene3D" id="1.20.1250.20">
    <property type="entry name" value="MFS general substrate transporter like domains"/>
    <property type="match status" value="1"/>
</dbReference>
<accession>A0A2G2X4L2</accession>
<reference evidence="4" key="2">
    <citation type="journal article" date="2017" name="J. Anim. Genet.">
        <title>Multiple reference genome sequences of hot pepper reveal the massive evolution of plant disease resistance genes by retroduplication.</title>
        <authorList>
            <person name="Kim S."/>
            <person name="Park J."/>
            <person name="Yeom S.-I."/>
            <person name="Kim Y.-M."/>
            <person name="Seo E."/>
            <person name="Kim K.-T."/>
            <person name="Kim M.-S."/>
            <person name="Lee J.M."/>
            <person name="Cheong K."/>
            <person name="Shin H.-S."/>
            <person name="Kim S.-B."/>
            <person name="Han K."/>
            <person name="Lee J."/>
            <person name="Park M."/>
            <person name="Lee H.-A."/>
            <person name="Lee H.-Y."/>
            <person name="Lee Y."/>
            <person name="Oh S."/>
            <person name="Lee J.H."/>
            <person name="Choi E."/>
            <person name="Choi E."/>
            <person name="Lee S.E."/>
            <person name="Jeon J."/>
            <person name="Kim H."/>
            <person name="Choi G."/>
            <person name="Song H."/>
            <person name="Lee J."/>
            <person name="Lee S.-C."/>
            <person name="Kwon J.-K."/>
            <person name="Lee H.-Y."/>
            <person name="Koo N."/>
            <person name="Hong Y."/>
            <person name="Kim R.W."/>
            <person name="Kang W.-H."/>
            <person name="Huh J.H."/>
            <person name="Kang B.-C."/>
            <person name="Yang T.-J."/>
            <person name="Lee Y.-H."/>
            <person name="Bennetzen J.L."/>
            <person name="Choi D."/>
        </authorList>
    </citation>
    <scope>NUCLEOTIDE SEQUENCE [LARGE SCALE GENOMIC DNA]</scope>
    <source>
        <strain evidence="4">cv. PBC81</strain>
    </source>
</reference>
<protein>
    <submittedName>
        <fullName evidence="3">Sugar carrier protein C</fullName>
    </submittedName>
</protein>
<evidence type="ECO:0000313" key="4">
    <source>
        <dbReference type="Proteomes" id="UP000224567"/>
    </source>
</evidence>
<keyword evidence="4" id="KW-1185">Reference proteome</keyword>
<dbReference type="STRING" id="33114.A0A2G2X4L2"/>
<reference evidence="3 4" key="1">
    <citation type="journal article" date="2017" name="Genome Biol.">
        <title>New reference genome sequences of hot pepper reveal the massive evolution of plant disease-resistance genes by retroduplication.</title>
        <authorList>
            <person name="Kim S."/>
            <person name="Park J."/>
            <person name="Yeom S.I."/>
            <person name="Kim Y.M."/>
            <person name="Seo E."/>
            <person name="Kim K.T."/>
            <person name="Kim M.S."/>
            <person name="Lee J.M."/>
            <person name="Cheong K."/>
            <person name="Shin H.S."/>
            <person name="Kim S.B."/>
            <person name="Han K."/>
            <person name="Lee J."/>
            <person name="Park M."/>
            <person name="Lee H.A."/>
            <person name="Lee H.Y."/>
            <person name="Lee Y."/>
            <person name="Oh S."/>
            <person name="Lee J.H."/>
            <person name="Choi E."/>
            <person name="Choi E."/>
            <person name="Lee S.E."/>
            <person name="Jeon J."/>
            <person name="Kim H."/>
            <person name="Choi G."/>
            <person name="Song H."/>
            <person name="Lee J."/>
            <person name="Lee S.C."/>
            <person name="Kwon J.K."/>
            <person name="Lee H.Y."/>
            <person name="Koo N."/>
            <person name="Hong Y."/>
            <person name="Kim R.W."/>
            <person name="Kang W.H."/>
            <person name="Huh J.H."/>
            <person name="Kang B.C."/>
            <person name="Yang T.J."/>
            <person name="Lee Y.H."/>
            <person name="Bennetzen J.L."/>
            <person name="Choi D."/>
        </authorList>
    </citation>
    <scope>NUCLEOTIDE SEQUENCE [LARGE SCALE GENOMIC DNA]</scope>
    <source>
        <strain evidence="4">cv. PBC81</strain>
    </source>
</reference>
<keyword evidence="2" id="KW-1133">Transmembrane helix</keyword>
<sequence>MASEASRQIEHHSRNLLQKKYRPHLTIGFGVDASLMSAIITVIATVVSIYYVDKLGRRFLFLEGRVEFKCSLAKKMTTDSQMHDASMTMAATGITTTSRANAPQPMAPIEKPKKFAGIDFKR</sequence>
<organism evidence="3 4">
    <name type="scientific">Capsicum baccatum</name>
    <name type="common">Peruvian pepper</name>
    <dbReference type="NCBI Taxonomy" id="33114"/>
    <lineage>
        <taxon>Eukaryota</taxon>
        <taxon>Viridiplantae</taxon>
        <taxon>Streptophyta</taxon>
        <taxon>Embryophyta</taxon>
        <taxon>Tracheophyta</taxon>
        <taxon>Spermatophyta</taxon>
        <taxon>Magnoliopsida</taxon>
        <taxon>eudicotyledons</taxon>
        <taxon>Gunneridae</taxon>
        <taxon>Pentapetalae</taxon>
        <taxon>asterids</taxon>
        <taxon>lamiids</taxon>
        <taxon>Solanales</taxon>
        <taxon>Solanaceae</taxon>
        <taxon>Solanoideae</taxon>
        <taxon>Capsiceae</taxon>
        <taxon>Capsicum</taxon>
    </lineage>
</organism>
<keyword evidence="2" id="KW-0472">Membrane</keyword>
<proteinExistence type="inferred from homology"/>
<dbReference type="Proteomes" id="UP000224567">
    <property type="component" value="Unassembled WGS sequence"/>
</dbReference>